<evidence type="ECO:0000256" key="1">
    <source>
        <dbReference type="SAM" id="MobiDB-lite"/>
    </source>
</evidence>
<name>A0A8H7UZE4_9FUNG</name>
<dbReference type="InterPro" id="IPR058345">
    <property type="entry name" value="DUF8032"/>
</dbReference>
<feature type="region of interest" description="Disordered" evidence="1">
    <location>
        <begin position="489"/>
        <end position="508"/>
    </location>
</feature>
<comment type="caution">
    <text evidence="3">The sequence shown here is derived from an EMBL/GenBank/DDBJ whole genome shotgun (WGS) entry which is preliminary data.</text>
</comment>
<feature type="domain" description="DUF8032" evidence="2">
    <location>
        <begin position="125"/>
        <end position="218"/>
    </location>
</feature>
<dbReference type="AlphaFoldDB" id="A0A8H7UZE4"/>
<proteinExistence type="predicted"/>
<evidence type="ECO:0000313" key="3">
    <source>
        <dbReference type="EMBL" id="KAG2201440.1"/>
    </source>
</evidence>
<accession>A0A8H7UZE4</accession>
<feature type="compositionally biased region" description="Low complexity" evidence="1">
    <location>
        <begin position="491"/>
        <end position="505"/>
    </location>
</feature>
<dbReference type="Pfam" id="PF26087">
    <property type="entry name" value="DUF8032"/>
    <property type="match status" value="2"/>
</dbReference>
<dbReference type="PANTHER" id="PTHR22949:SF0">
    <property type="entry name" value="RE27538P"/>
    <property type="match status" value="1"/>
</dbReference>
<evidence type="ECO:0000259" key="2">
    <source>
        <dbReference type="Pfam" id="PF26087"/>
    </source>
</evidence>
<evidence type="ECO:0000313" key="4">
    <source>
        <dbReference type="Proteomes" id="UP000603453"/>
    </source>
</evidence>
<keyword evidence="4" id="KW-1185">Reference proteome</keyword>
<dbReference type="EMBL" id="JAEPRD010000071">
    <property type="protein sequence ID" value="KAG2201440.1"/>
    <property type="molecule type" value="Genomic_DNA"/>
</dbReference>
<sequence length="558" mass="62590">MEFCTTPTSLSLQDLITAPARAESLLELLTPDQIFAIEQTLGKVKKRRLDKEDTIMTETAAATTTAADATAAASLSASATMTTTNITNTTTPTTTTTTDASPKSTTTKPSTTPNEPVTEMRDGIEWVSFVYSHNRTLKRYSIRTDLLQVDTLSIDDKFKSENCVYPRANLPKEEYHGNRWAYETECNVLGWKLAWLNKEEIAGKRGLIQRAVDSYRNRYPSMRSRRVARQEKLMNGTLRKRKHREGDDQDEMSTTISGVTIQSAHHPKTIAIEDTVNNQRFRIKINVESVDLEEINIEFRKANCPYPRVMNIAQPVNNARWLEETMCNELAWKLAWLNPRHLAGKKNMLQRALDIYRSKFMPSLQPRKNSRRIAPIPPPTSTIISQQATLLDLLPTTSTVPLTADALSAQNALFEKANPTDIGSPAMSNMSGTTESLDFADCFSLAEEEPSNKEEAEAAAAVFCSMLLQQEPMSYVDNTSIEDTNSLRMNSTSSYSSDSTACTPSPTTVPIQDPFTADFFDQFMMPTDDPFYMMDNPDLSKLYNTTIDQSFFSLDPLF</sequence>
<reference evidence="3" key="1">
    <citation type="submission" date="2020-12" db="EMBL/GenBank/DDBJ databases">
        <title>Metabolic potential, ecology and presence of endohyphal bacteria is reflected in genomic diversity of Mucoromycotina.</title>
        <authorList>
            <person name="Muszewska A."/>
            <person name="Okrasinska A."/>
            <person name="Steczkiewicz K."/>
            <person name="Drgas O."/>
            <person name="Orlowska M."/>
            <person name="Perlinska-Lenart U."/>
            <person name="Aleksandrzak-Piekarczyk T."/>
            <person name="Szatraj K."/>
            <person name="Zielenkiewicz U."/>
            <person name="Pilsyk S."/>
            <person name="Malc E."/>
            <person name="Mieczkowski P."/>
            <person name="Kruszewska J.S."/>
            <person name="Biernat P."/>
            <person name="Pawlowska J."/>
        </authorList>
    </citation>
    <scope>NUCLEOTIDE SEQUENCE</scope>
    <source>
        <strain evidence="3">WA0000017839</strain>
    </source>
</reference>
<dbReference type="PANTHER" id="PTHR22949">
    <property type="entry name" value="WHITE COLLAR 2 PROTEIN WC2"/>
    <property type="match status" value="1"/>
</dbReference>
<dbReference type="Proteomes" id="UP000603453">
    <property type="component" value="Unassembled WGS sequence"/>
</dbReference>
<feature type="domain" description="DUF8032" evidence="2">
    <location>
        <begin position="266"/>
        <end position="360"/>
    </location>
</feature>
<organism evidence="3 4">
    <name type="scientific">Mucor saturninus</name>
    <dbReference type="NCBI Taxonomy" id="64648"/>
    <lineage>
        <taxon>Eukaryota</taxon>
        <taxon>Fungi</taxon>
        <taxon>Fungi incertae sedis</taxon>
        <taxon>Mucoromycota</taxon>
        <taxon>Mucoromycotina</taxon>
        <taxon>Mucoromycetes</taxon>
        <taxon>Mucorales</taxon>
        <taxon>Mucorineae</taxon>
        <taxon>Mucoraceae</taxon>
        <taxon>Mucor</taxon>
    </lineage>
</organism>
<gene>
    <name evidence="3" type="ORF">INT47_001489</name>
</gene>
<dbReference type="OrthoDB" id="5599902at2759"/>
<feature type="region of interest" description="Disordered" evidence="1">
    <location>
        <begin position="85"/>
        <end position="118"/>
    </location>
</feature>
<protein>
    <recommendedName>
        <fullName evidence="2">DUF8032 domain-containing protein</fullName>
    </recommendedName>
</protein>
<feature type="compositionally biased region" description="Low complexity" evidence="1">
    <location>
        <begin position="85"/>
        <end position="114"/>
    </location>
</feature>